<keyword evidence="2" id="KW-0732">Signal</keyword>
<evidence type="ECO:0000313" key="3">
    <source>
        <dbReference type="EMBL" id="PWI74820.1"/>
    </source>
</evidence>
<gene>
    <name evidence="3" type="ORF">PCL_08134</name>
</gene>
<feature type="signal peptide" evidence="2">
    <location>
        <begin position="1"/>
        <end position="20"/>
    </location>
</feature>
<feature type="chain" id="PRO_5015700028" evidence="2">
    <location>
        <begin position="21"/>
        <end position="97"/>
    </location>
</feature>
<evidence type="ECO:0000313" key="4">
    <source>
        <dbReference type="Proteomes" id="UP000245956"/>
    </source>
</evidence>
<reference evidence="3 4" key="1">
    <citation type="journal article" date="2016" name="Front. Microbiol.">
        <title>Genome and transcriptome sequences reveal the specific parasitism of the nematophagous Purpureocillium lilacinum 36-1.</title>
        <authorList>
            <person name="Xie J."/>
            <person name="Li S."/>
            <person name="Mo C."/>
            <person name="Xiao X."/>
            <person name="Peng D."/>
            <person name="Wang G."/>
            <person name="Xiao Y."/>
        </authorList>
    </citation>
    <scope>NUCLEOTIDE SEQUENCE [LARGE SCALE GENOMIC DNA]</scope>
    <source>
        <strain evidence="3 4">36-1</strain>
    </source>
</reference>
<feature type="region of interest" description="Disordered" evidence="1">
    <location>
        <begin position="21"/>
        <end position="41"/>
    </location>
</feature>
<dbReference type="Proteomes" id="UP000245956">
    <property type="component" value="Unassembled WGS sequence"/>
</dbReference>
<organism evidence="3 4">
    <name type="scientific">Purpureocillium lilacinum</name>
    <name type="common">Paecilomyces lilacinus</name>
    <dbReference type="NCBI Taxonomy" id="33203"/>
    <lineage>
        <taxon>Eukaryota</taxon>
        <taxon>Fungi</taxon>
        <taxon>Dikarya</taxon>
        <taxon>Ascomycota</taxon>
        <taxon>Pezizomycotina</taxon>
        <taxon>Sordariomycetes</taxon>
        <taxon>Hypocreomycetidae</taxon>
        <taxon>Hypocreales</taxon>
        <taxon>Ophiocordycipitaceae</taxon>
        <taxon>Purpureocillium</taxon>
    </lineage>
</organism>
<name>A0A2U3EK64_PURLI</name>
<proteinExistence type="predicted"/>
<dbReference type="EMBL" id="LCWV01000003">
    <property type="protein sequence ID" value="PWI74820.1"/>
    <property type="molecule type" value="Genomic_DNA"/>
</dbReference>
<comment type="caution">
    <text evidence="3">The sequence shown here is derived from an EMBL/GenBank/DDBJ whole genome shotgun (WGS) entry which is preliminary data.</text>
</comment>
<protein>
    <submittedName>
        <fullName evidence="3">Uncharacterized protein</fullName>
    </submittedName>
</protein>
<evidence type="ECO:0000256" key="2">
    <source>
        <dbReference type="SAM" id="SignalP"/>
    </source>
</evidence>
<sequence>MQISQFVVLFPIMLASSALANPTPAQGGGTGGKGTTTTGLGPAAPHYTVTCRGRMPDPKVMMSQLCLEPSSECEGNSYHPAAGAANACSKCSCALAR</sequence>
<dbReference type="AlphaFoldDB" id="A0A2U3EK64"/>
<evidence type="ECO:0000256" key="1">
    <source>
        <dbReference type="SAM" id="MobiDB-lite"/>
    </source>
</evidence>
<accession>A0A2U3EK64</accession>